<dbReference type="InterPro" id="IPR034139">
    <property type="entry name" value="TOPRIM_OLD"/>
</dbReference>
<dbReference type="AlphaFoldDB" id="A0A096XU83"/>
<reference evidence="3" key="1">
    <citation type="submission" date="2013-09" db="EMBL/GenBank/DDBJ databases">
        <title>Emergence of vanG-mediated vancomycin-resistant Streptococcus agalactiae and Streptococcus anginosus.</title>
        <authorList>
            <person name="Beall B."/>
            <person name="Sammons S."/>
            <person name="Frace M."/>
            <person name="Knipe K."/>
            <person name="Srinivasan V."/>
        </authorList>
    </citation>
    <scope>NUCLEOTIDE SEQUENCE</scope>
    <source>
        <strain evidence="3">9056</strain>
    </source>
</reference>
<dbReference type="InterPro" id="IPR027417">
    <property type="entry name" value="P-loop_NTPase"/>
</dbReference>
<dbReference type="EMBL" id="KF704242">
    <property type="protein sequence ID" value="AIK22035.1"/>
    <property type="molecule type" value="Genomic_DNA"/>
</dbReference>
<evidence type="ECO:0000313" key="3">
    <source>
        <dbReference type="EMBL" id="AIK22035.1"/>
    </source>
</evidence>
<dbReference type="InterPro" id="IPR051396">
    <property type="entry name" value="Bact_Antivir_Def_Nuclease"/>
</dbReference>
<dbReference type="PANTHER" id="PTHR43581">
    <property type="entry name" value="ATP/GTP PHOSPHATASE"/>
    <property type="match status" value="1"/>
</dbReference>
<organism evidence="3">
    <name type="scientific">Streptococcus agalactiae</name>
    <dbReference type="NCBI Taxonomy" id="1311"/>
    <lineage>
        <taxon>Bacteria</taxon>
        <taxon>Bacillati</taxon>
        <taxon>Bacillota</taxon>
        <taxon>Bacilli</taxon>
        <taxon>Lactobacillales</taxon>
        <taxon>Streptococcaceae</taxon>
        <taxon>Streptococcus</taxon>
    </lineage>
</organism>
<evidence type="ECO:0000259" key="1">
    <source>
        <dbReference type="Pfam" id="PF13175"/>
    </source>
</evidence>
<feature type="domain" description="Endonuclease GajA/Old nuclease/RecF-like AAA" evidence="1">
    <location>
        <begin position="178"/>
        <end position="327"/>
    </location>
</feature>
<proteinExistence type="predicted"/>
<dbReference type="Pfam" id="PF13175">
    <property type="entry name" value="AAA_15"/>
    <property type="match status" value="2"/>
</dbReference>
<name>A0A096XU83_STRAG</name>
<dbReference type="Pfam" id="PF20469">
    <property type="entry name" value="OLD-like_TOPRIM"/>
    <property type="match status" value="1"/>
</dbReference>
<accession>A0A096XU83</accession>
<protein>
    <submittedName>
        <fullName evidence="3">AAA-domain protein</fullName>
    </submittedName>
</protein>
<dbReference type="Gene3D" id="3.40.50.300">
    <property type="entry name" value="P-loop containing nucleotide triphosphate hydrolases"/>
    <property type="match status" value="1"/>
</dbReference>
<evidence type="ECO:0000259" key="2">
    <source>
        <dbReference type="Pfam" id="PF20469"/>
    </source>
</evidence>
<sequence length="566" mass="65685">MDGERTYMKFEKVVIKNFRNFDNVELDLSNKNIFFGLNDVGKTNFLYALRYVFDKDIRKQNLLDSDFHNKQLDKPIEIVVTIDISDVADSDCQKLRAQLKGALLSEHNKVYIKLFAEYSKTEMLALPILSWGGDINHLYEMKQRGYLYEIDYVFNVIYIDSYVDLYSLFKKNVSQLVRNEKDEDKDILAKIQNTVDDLNGHIASLSGIKEFEDKLTPEYQKFHDEGISVSIKSEIAVKGLYSNIIPYIKQDNDDNLYPTAGEGRKKLLAYSIYDILSDENAEKKINLFLIEEPENHLHKSMQIALSQILFTDSKYTYLFVTTHSPFVLYEMDNVNLVRIYSERKINSISTFYKVPDAYEKNRKMLNRCLSEAIFANKVLLVEGPSEYMLFSKVLSVVHPFYEADGIYILPVDGVGFETYFSILDELEIFNVVKTDNDLRAVTGKGTYSVLGFSRCNNYIGEKRLPTKQIQENSVSAKRSLYNSNINTLDKIRSDFHIFLSKVDLENDLDEFLHDRLSALLDNDNPVKYLQDAKHYHMVELIEKLSDTDCRTIYNHYNFACLKEVAE</sequence>
<dbReference type="PANTHER" id="PTHR43581:SF4">
    <property type="entry name" value="ATP_GTP PHOSPHATASE"/>
    <property type="match status" value="1"/>
</dbReference>
<dbReference type="SUPFAM" id="SSF52540">
    <property type="entry name" value="P-loop containing nucleoside triphosphate hydrolases"/>
    <property type="match status" value="1"/>
</dbReference>
<dbReference type="InterPro" id="IPR041685">
    <property type="entry name" value="AAA_GajA/Old/RecF-like"/>
</dbReference>
<feature type="domain" description="Endonuclease GajA/Old nuclease/RecF-like AAA" evidence="1">
    <location>
        <begin position="8"/>
        <end position="126"/>
    </location>
</feature>
<feature type="domain" description="OLD protein-like TOPRIM" evidence="2">
    <location>
        <begin position="373"/>
        <end position="437"/>
    </location>
</feature>
<dbReference type="CDD" id="cd01026">
    <property type="entry name" value="TOPRIM_OLD"/>
    <property type="match status" value="1"/>
</dbReference>